<evidence type="ECO:0000256" key="11">
    <source>
        <dbReference type="RuleBase" id="RU365075"/>
    </source>
</evidence>
<dbReference type="STRING" id="32264.T1K467"/>
<comment type="subunit">
    <text evidence="4">Component of the conserved oligomeric Golgi complex which is composed of eight different subunits and is required for normal Golgi morphology and localization.</text>
</comment>
<dbReference type="OMA" id="HSCLDFF"/>
<keyword evidence="7 11" id="KW-0653">Protein transport</keyword>
<evidence type="ECO:0000313" key="16">
    <source>
        <dbReference type="Proteomes" id="UP000015104"/>
    </source>
</evidence>
<dbReference type="AlphaFoldDB" id="T1K467"/>
<dbReference type="OrthoDB" id="272987at2759"/>
<evidence type="ECO:0000256" key="8">
    <source>
        <dbReference type="ARBA" id="ARBA00023034"/>
    </source>
</evidence>
<dbReference type="PANTHER" id="PTHR21506">
    <property type="entry name" value="COMPONENT OF OLIGOMERIC GOLGI COMPLEX 6"/>
    <property type="match status" value="1"/>
</dbReference>
<dbReference type="GO" id="GO:0000139">
    <property type="term" value="C:Golgi membrane"/>
    <property type="evidence" value="ECO:0007669"/>
    <property type="project" value="UniProtKB-SubCell"/>
</dbReference>
<dbReference type="Pfam" id="PF20653">
    <property type="entry name" value="COG6_C"/>
    <property type="match status" value="1"/>
</dbReference>
<keyword evidence="6 11" id="KW-0813">Transport</keyword>
<evidence type="ECO:0000256" key="5">
    <source>
        <dbReference type="ARBA" id="ARBA00020973"/>
    </source>
</evidence>
<proteinExistence type="inferred from homology"/>
<evidence type="ECO:0000259" key="14">
    <source>
        <dbReference type="Pfam" id="PF20653"/>
    </source>
</evidence>
<comment type="similarity">
    <text evidence="3 11">Belongs to the COG6 family.</text>
</comment>
<dbReference type="KEGG" id="tut:107360740"/>
<evidence type="ECO:0000259" key="13">
    <source>
        <dbReference type="Pfam" id="PF06419"/>
    </source>
</evidence>
<evidence type="ECO:0000256" key="12">
    <source>
        <dbReference type="SAM" id="Coils"/>
    </source>
</evidence>
<sequence length="649" mass="74152">MDGSISNTMLNKKIAKLLESDLDHDKETLEAVKILSSCFTDNTITIRRNLSNTLEKRSLVIIENFQSCFGEIKRLMESLHLDLTSMNQSCLQTMNKIKNLKTKNQNLLEKTHYLKNERKTVDIQQAIVDKFLDRFHLKPHEIAILKGLPSKEDPHQPLPMTETFFELLGKCRQIHEDSKILLSSSQQTTGIETMDAMSVLEEAAFERLYKWTLNALRSFNPDSMEMNNLLFKAIGFISERTVLLKNCLDEYGTIRRAAVVRNLIDALTRGGPGGNPPPFDLNSNDPVRYVGDILTWVHQAIASEKELLVQLLQQCDPTTFKEINPIKTSLSFIMESLNRPIKARIEQLLMSEPSSTKSHGPLVLFKIKNLIKFYSKVFSTELLPDSQLVYTMVEIDSLAHRVFINSLNFHCAYKLGKSADGDNEQPPIDLTPTDSLMQTIYLIDQILSFQNSFILSPVDRQEIMITMVNVVIKPLIQACRVCAAKLPGLEMSIFLLNCFHEIYQIISKCEFVDEFKEALENQINDYQTSLINENASNIITYFGLTAVYYAIKNEANLPLSSITGCDALALQFCSKKVDFFLAKPDNFQLPQLSYLKSVELRDNIKRKSLEFLCQMYREIYEAINKKENEYDEPESLLTQTPDHFSSILL</sequence>
<dbReference type="PANTHER" id="PTHR21506:SF0">
    <property type="entry name" value="CONSERVED OLIGOMERIC GOLGI COMPLEX SUBUNIT 6"/>
    <property type="match status" value="1"/>
</dbReference>
<evidence type="ECO:0000256" key="2">
    <source>
        <dbReference type="ARBA" id="ARBA00004395"/>
    </source>
</evidence>
<dbReference type="InterPro" id="IPR010490">
    <property type="entry name" value="COG6"/>
</dbReference>
<dbReference type="Pfam" id="PF06419">
    <property type="entry name" value="COG6_N"/>
    <property type="match status" value="1"/>
</dbReference>
<organism evidence="15 16">
    <name type="scientific">Tetranychus urticae</name>
    <name type="common">Two-spotted spider mite</name>
    <dbReference type="NCBI Taxonomy" id="32264"/>
    <lineage>
        <taxon>Eukaryota</taxon>
        <taxon>Metazoa</taxon>
        <taxon>Ecdysozoa</taxon>
        <taxon>Arthropoda</taxon>
        <taxon>Chelicerata</taxon>
        <taxon>Arachnida</taxon>
        <taxon>Acari</taxon>
        <taxon>Acariformes</taxon>
        <taxon>Trombidiformes</taxon>
        <taxon>Prostigmata</taxon>
        <taxon>Eleutherengona</taxon>
        <taxon>Raphignathae</taxon>
        <taxon>Tetranychoidea</taxon>
        <taxon>Tetranychidae</taxon>
        <taxon>Tetranychus</taxon>
    </lineage>
</organism>
<dbReference type="EnsemblMetazoa" id="tetur05g01510.1">
    <property type="protein sequence ID" value="tetur05g01510.1"/>
    <property type="gene ID" value="tetur05g01510"/>
</dbReference>
<feature type="coiled-coil region" evidence="12">
    <location>
        <begin position="90"/>
        <end position="117"/>
    </location>
</feature>
<evidence type="ECO:0000256" key="1">
    <source>
        <dbReference type="ARBA" id="ARBA00003627"/>
    </source>
</evidence>
<dbReference type="InterPro" id="IPR048369">
    <property type="entry name" value="COG6_C"/>
</dbReference>
<evidence type="ECO:0000256" key="10">
    <source>
        <dbReference type="ARBA" id="ARBA00031348"/>
    </source>
</evidence>
<keyword evidence="9 11" id="KW-0472">Membrane</keyword>
<reference evidence="15" key="2">
    <citation type="submission" date="2015-06" db="UniProtKB">
        <authorList>
            <consortium name="EnsemblMetazoa"/>
        </authorList>
    </citation>
    <scope>IDENTIFICATION</scope>
</reference>
<dbReference type="Proteomes" id="UP000015104">
    <property type="component" value="Unassembled WGS sequence"/>
</dbReference>
<keyword evidence="16" id="KW-1185">Reference proteome</keyword>
<protein>
    <recommendedName>
        <fullName evidence="5 11">Conserved oligomeric Golgi complex subunit 6</fullName>
        <shortName evidence="11">COG complex subunit 6</shortName>
    </recommendedName>
    <alternativeName>
        <fullName evidence="10 11">Component of oligomeric Golgi complex 6</fullName>
    </alternativeName>
</protein>
<reference evidence="16" key="1">
    <citation type="submission" date="2011-08" db="EMBL/GenBank/DDBJ databases">
        <authorList>
            <person name="Rombauts S."/>
        </authorList>
    </citation>
    <scope>NUCLEOTIDE SEQUENCE</scope>
    <source>
        <strain evidence="16">London</strain>
    </source>
</reference>
<dbReference type="InterPro" id="IPR048368">
    <property type="entry name" value="COG6_N"/>
</dbReference>
<accession>T1K467</accession>
<dbReference type="SMART" id="SM01087">
    <property type="entry name" value="COG6"/>
    <property type="match status" value="1"/>
</dbReference>
<evidence type="ECO:0000256" key="9">
    <source>
        <dbReference type="ARBA" id="ARBA00023136"/>
    </source>
</evidence>
<comment type="subcellular location">
    <subcellularLocation>
        <location evidence="2 11">Golgi apparatus membrane</location>
        <topology evidence="2 11">Peripheral membrane protein</topology>
    </subcellularLocation>
</comment>
<dbReference type="InterPro" id="IPR016159">
    <property type="entry name" value="Cullin_repeat-like_dom_sf"/>
</dbReference>
<dbReference type="EMBL" id="CAEY01001565">
    <property type="status" value="NOT_ANNOTATED_CDS"/>
    <property type="molecule type" value="Genomic_DNA"/>
</dbReference>
<gene>
    <name evidence="15" type="primary">107360740</name>
</gene>
<evidence type="ECO:0000256" key="3">
    <source>
        <dbReference type="ARBA" id="ARBA00011023"/>
    </source>
</evidence>
<evidence type="ECO:0000313" key="15">
    <source>
        <dbReference type="EnsemblMetazoa" id="tetur05g01510.1"/>
    </source>
</evidence>
<dbReference type="HOGENOM" id="CLU_011361_3_0_1"/>
<keyword evidence="8 11" id="KW-0333">Golgi apparatus</keyword>
<keyword evidence="12" id="KW-0175">Coiled coil</keyword>
<evidence type="ECO:0000256" key="6">
    <source>
        <dbReference type="ARBA" id="ARBA00022448"/>
    </source>
</evidence>
<feature type="domain" description="Conserved oligomeric complex COG6 N-terminal" evidence="13">
    <location>
        <begin position="35"/>
        <end position="146"/>
    </location>
</feature>
<dbReference type="GO" id="GO:0015031">
    <property type="term" value="P:protein transport"/>
    <property type="evidence" value="ECO:0007669"/>
    <property type="project" value="UniProtKB-KW"/>
</dbReference>
<dbReference type="GO" id="GO:0017119">
    <property type="term" value="C:Golgi transport complex"/>
    <property type="evidence" value="ECO:0007669"/>
    <property type="project" value="UniProtKB-UniRule"/>
</dbReference>
<comment type="function">
    <text evidence="1 11">Required for normal Golgi function.</text>
</comment>
<dbReference type="SUPFAM" id="SSF74788">
    <property type="entry name" value="Cullin repeat-like"/>
    <property type="match status" value="1"/>
</dbReference>
<name>T1K467_TETUR</name>
<feature type="domain" description="Conserved Oligomeric Golgi complex subunit 6 C-terminal" evidence="14">
    <location>
        <begin position="187"/>
        <end position="648"/>
    </location>
</feature>
<evidence type="ECO:0000256" key="7">
    <source>
        <dbReference type="ARBA" id="ARBA00022927"/>
    </source>
</evidence>
<dbReference type="eggNOG" id="KOG3758">
    <property type="taxonomic scope" value="Eukaryota"/>
</dbReference>
<dbReference type="GO" id="GO:0006891">
    <property type="term" value="P:intra-Golgi vesicle-mediated transport"/>
    <property type="evidence" value="ECO:0007669"/>
    <property type="project" value="UniProtKB-UniRule"/>
</dbReference>
<evidence type="ECO:0000256" key="4">
    <source>
        <dbReference type="ARBA" id="ARBA00011166"/>
    </source>
</evidence>